<gene>
    <name evidence="2" type="ORF">GALL_547420</name>
</gene>
<feature type="transmembrane region" description="Helical" evidence="1">
    <location>
        <begin position="162"/>
        <end position="180"/>
    </location>
</feature>
<feature type="transmembrane region" description="Helical" evidence="1">
    <location>
        <begin position="49"/>
        <end position="68"/>
    </location>
</feature>
<keyword evidence="1" id="KW-1133">Transmembrane helix</keyword>
<feature type="transmembrane region" description="Helical" evidence="1">
    <location>
        <begin position="7"/>
        <end position="29"/>
    </location>
</feature>
<evidence type="ECO:0008006" key="3">
    <source>
        <dbReference type="Google" id="ProtNLM"/>
    </source>
</evidence>
<reference evidence="2" key="1">
    <citation type="submission" date="2016-10" db="EMBL/GenBank/DDBJ databases">
        <title>Sequence of Gallionella enrichment culture.</title>
        <authorList>
            <person name="Poehlein A."/>
            <person name="Muehling M."/>
            <person name="Daniel R."/>
        </authorList>
    </citation>
    <scope>NUCLEOTIDE SEQUENCE</scope>
</reference>
<dbReference type="AlphaFoldDB" id="A0A1J5NY65"/>
<dbReference type="EMBL" id="MLJW01008757">
    <property type="protein sequence ID" value="OIQ63718.1"/>
    <property type="molecule type" value="Genomic_DNA"/>
</dbReference>
<proteinExistence type="predicted"/>
<accession>A0A1J5NY65</accession>
<organism evidence="2">
    <name type="scientific">mine drainage metagenome</name>
    <dbReference type="NCBI Taxonomy" id="410659"/>
    <lineage>
        <taxon>unclassified sequences</taxon>
        <taxon>metagenomes</taxon>
        <taxon>ecological metagenomes</taxon>
    </lineage>
</organism>
<sequence length="207" mass="22569">MKTPKAAATAGIVFSVLMFSIVWLLRRSIPVDPLESGTWLAADTRKIEIALNLVPIAGVAFLWFVAVLRDRLGEQEDRFFSTVFIGSALLFLAMLFAAASLTGAVTLLASNTEPGALIDSATFHFARAAAYIVANVYAIKMGAVFMFSTSTVVIRTGIAPRWMAYLGFLLALALLVGSYYVGWSLAVMPVWVLLVSVFILIDNLRRR</sequence>
<evidence type="ECO:0000256" key="1">
    <source>
        <dbReference type="SAM" id="Phobius"/>
    </source>
</evidence>
<feature type="transmembrane region" description="Helical" evidence="1">
    <location>
        <begin position="186"/>
        <end position="204"/>
    </location>
</feature>
<keyword evidence="1" id="KW-0812">Transmembrane</keyword>
<feature type="transmembrane region" description="Helical" evidence="1">
    <location>
        <begin position="128"/>
        <end position="150"/>
    </location>
</feature>
<comment type="caution">
    <text evidence="2">The sequence shown here is derived from an EMBL/GenBank/DDBJ whole genome shotgun (WGS) entry which is preliminary data.</text>
</comment>
<name>A0A1J5NY65_9ZZZZ</name>
<evidence type="ECO:0000313" key="2">
    <source>
        <dbReference type="EMBL" id="OIQ63718.1"/>
    </source>
</evidence>
<keyword evidence="1" id="KW-0472">Membrane</keyword>
<protein>
    <recommendedName>
        <fullName evidence="3">DUF4386 family protein</fullName>
    </recommendedName>
</protein>
<feature type="transmembrane region" description="Helical" evidence="1">
    <location>
        <begin position="80"/>
        <end position="108"/>
    </location>
</feature>